<evidence type="ECO:0000313" key="3">
    <source>
        <dbReference type="Proteomes" id="UP000030437"/>
    </source>
</evidence>
<dbReference type="RefSeq" id="WP_036156499.1">
    <property type="nucleotide sequence ID" value="NZ_AVCX01000003.1"/>
</dbReference>
<sequence length="387" mass="42337">MWDLSGKYAIVGVGESERSKNSGTTPLHLALQAARNAIEDAGLNAKDIDAFMSYSEHDSCTSHQLATYLGVRPRYVKDIMGGGSSTELLIADAVSLIESGQATAVLIFRSMNGRSGVRMGGGGWSTDLLQSAIEGGSFIIPYGMASPSQWFGMFATRHMYEANLTQEHLGHVCVSFYEHAQRNPKAMLHGKPLSMEHYLKTSHLSYPFTKHDFCLETDEANAIIVTSAERAKDCKSRPVFIKGIVAREAHPHAHYWSDLSQVAADYVGERIYENAGIQPEDLDVASIYDCYSWVVLRQLEAYKIASREGLGDFVAQGNLKMGGKLPSNTAGGMLSEGYTHGMNNVLEITRQLRHEYKGTERQVEGCELGLCTGWLGPDAAGAMILNN</sequence>
<dbReference type="OrthoDB" id="9785768at2"/>
<dbReference type="eggNOG" id="COG0183">
    <property type="taxonomic scope" value="Bacteria"/>
</dbReference>
<name>A0A0A3IF94_9BACI</name>
<dbReference type="STRING" id="1220589.CD32_16200"/>
<proteinExistence type="predicted"/>
<comment type="caution">
    <text evidence="2">The sequence shown here is derived from an EMBL/GenBank/DDBJ whole genome shotgun (WGS) entry which is preliminary data.</text>
</comment>
<dbReference type="PANTHER" id="PTHR42870">
    <property type="entry name" value="ACETYL-COA C-ACETYLTRANSFERASE"/>
    <property type="match status" value="1"/>
</dbReference>
<dbReference type="InterPro" id="IPR016039">
    <property type="entry name" value="Thiolase-like"/>
</dbReference>
<dbReference type="GO" id="GO:0016747">
    <property type="term" value="F:acyltransferase activity, transferring groups other than amino-acyl groups"/>
    <property type="evidence" value="ECO:0007669"/>
    <property type="project" value="InterPro"/>
</dbReference>
<evidence type="ECO:0000259" key="1">
    <source>
        <dbReference type="Pfam" id="PF22691"/>
    </source>
</evidence>
<accession>A0A0A3IF94</accession>
<dbReference type="InterPro" id="IPR002155">
    <property type="entry name" value="Thiolase"/>
</dbReference>
<dbReference type="CDD" id="cd00829">
    <property type="entry name" value="SCP-x_thiolase"/>
    <property type="match status" value="1"/>
</dbReference>
<keyword evidence="3" id="KW-1185">Reference proteome</keyword>
<dbReference type="EMBL" id="JPVP01000058">
    <property type="protein sequence ID" value="KGR83374.1"/>
    <property type="molecule type" value="Genomic_DNA"/>
</dbReference>
<gene>
    <name evidence="2" type="ORF">CD32_16200</name>
</gene>
<dbReference type="PIRSF" id="PIRSF000429">
    <property type="entry name" value="Ac-CoA_Ac_transf"/>
    <property type="match status" value="1"/>
</dbReference>
<organism evidence="2 3">
    <name type="scientific">Lysinibacillus odysseyi 34hs-1 = NBRC 100172</name>
    <dbReference type="NCBI Taxonomy" id="1220589"/>
    <lineage>
        <taxon>Bacteria</taxon>
        <taxon>Bacillati</taxon>
        <taxon>Bacillota</taxon>
        <taxon>Bacilli</taxon>
        <taxon>Bacillales</taxon>
        <taxon>Bacillaceae</taxon>
        <taxon>Lysinibacillus</taxon>
    </lineage>
</organism>
<protein>
    <submittedName>
        <fullName evidence="2">Thiolase</fullName>
    </submittedName>
</protein>
<dbReference type="SUPFAM" id="SSF53901">
    <property type="entry name" value="Thiolase-like"/>
    <property type="match status" value="2"/>
</dbReference>
<dbReference type="AlphaFoldDB" id="A0A0A3IF94"/>
<dbReference type="Proteomes" id="UP000030437">
    <property type="component" value="Unassembled WGS sequence"/>
</dbReference>
<reference evidence="2 3" key="1">
    <citation type="submission" date="2014-02" db="EMBL/GenBank/DDBJ databases">
        <title>Draft genome sequence of Lysinibacillus odysseyi NBRC 100172.</title>
        <authorList>
            <person name="Zhang F."/>
            <person name="Wang G."/>
            <person name="Zhang L."/>
        </authorList>
    </citation>
    <scope>NUCLEOTIDE SEQUENCE [LARGE SCALE GENOMIC DNA]</scope>
    <source>
        <strain evidence="2 3">NBRC 100172</strain>
    </source>
</reference>
<evidence type="ECO:0000313" key="2">
    <source>
        <dbReference type="EMBL" id="KGR83374.1"/>
    </source>
</evidence>
<feature type="domain" description="Thiolase C-terminal" evidence="1">
    <location>
        <begin position="249"/>
        <end position="376"/>
    </location>
</feature>
<dbReference type="InterPro" id="IPR055140">
    <property type="entry name" value="Thiolase_C_2"/>
</dbReference>
<dbReference type="Pfam" id="PF22691">
    <property type="entry name" value="Thiolase_C_1"/>
    <property type="match status" value="1"/>
</dbReference>
<dbReference type="PANTHER" id="PTHR42870:SF1">
    <property type="entry name" value="NON-SPECIFIC LIPID-TRANSFER PROTEIN-LIKE 2"/>
    <property type="match status" value="1"/>
</dbReference>
<dbReference type="Gene3D" id="3.40.47.10">
    <property type="match status" value="1"/>
</dbReference>